<dbReference type="AlphaFoldDB" id="A0A5J4NU24"/>
<reference evidence="1 2" key="1">
    <citation type="journal article" date="2019" name="Gigascience">
        <title>Whole-genome sequence of the oriental lung fluke Paragonimus westermani.</title>
        <authorList>
            <person name="Oey H."/>
            <person name="Zakrzewski M."/>
            <person name="Narain K."/>
            <person name="Devi K.R."/>
            <person name="Agatsuma T."/>
            <person name="Nawaratna S."/>
            <person name="Gobert G.N."/>
            <person name="Jones M.K."/>
            <person name="Ragan M.A."/>
            <person name="McManus D.P."/>
            <person name="Krause L."/>
        </authorList>
    </citation>
    <scope>NUCLEOTIDE SEQUENCE [LARGE SCALE GENOMIC DNA]</scope>
    <source>
        <strain evidence="1 2">IND2009</strain>
    </source>
</reference>
<evidence type="ECO:0000313" key="1">
    <source>
        <dbReference type="EMBL" id="KAA3679106.1"/>
    </source>
</evidence>
<gene>
    <name evidence="1" type="ORF">DEA37_0014336</name>
</gene>
<keyword evidence="2" id="KW-1185">Reference proteome</keyword>
<proteinExistence type="predicted"/>
<organism evidence="1 2">
    <name type="scientific">Paragonimus westermani</name>
    <dbReference type="NCBI Taxonomy" id="34504"/>
    <lineage>
        <taxon>Eukaryota</taxon>
        <taxon>Metazoa</taxon>
        <taxon>Spiralia</taxon>
        <taxon>Lophotrochozoa</taxon>
        <taxon>Platyhelminthes</taxon>
        <taxon>Trematoda</taxon>
        <taxon>Digenea</taxon>
        <taxon>Plagiorchiida</taxon>
        <taxon>Troglotremata</taxon>
        <taxon>Troglotrematidae</taxon>
        <taxon>Paragonimus</taxon>
    </lineage>
</organism>
<comment type="caution">
    <text evidence="1">The sequence shown here is derived from an EMBL/GenBank/DDBJ whole genome shotgun (WGS) entry which is preliminary data.</text>
</comment>
<evidence type="ECO:0000313" key="2">
    <source>
        <dbReference type="Proteomes" id="UP000324629"/>
    </source>
</evidence>
<dbReference type="EMBL" id="QNGE01000845">
    <property type="protein sequence ID" value="KAA3679106.1"/>
    <property type="molecule type" value="Genomic_DNA"/>
</dbReference>
<accession>A0A5J4NU24</accession>
<protein>
    <submittedName>
        <fullName evidence="1">Uncharacterized protein</fullName>
    </submittedName>
</protein>
<dbReference type="Proteomes" id="UP000324629">
    <property type="component" value="Unassembled WGS sequence"/>
</dbReference>
<sequence length="161" mass="18727">MHSGRKMNPSKSRLRNRSIWSFLSSNIRSAISCLCQQLNKWSRLLSINGSHSVRPFPLAFCYHNVWHTSEFQTKDGTLIITRFSGNQWCNCKQSKRLIIRYVRLHLRISCLVGLDNVPFSVRDVAFSSNDVIGLPDQFSLFDCTVLSAAFNHSNRNRWWLY</sequence>
<name>A0A5J4NU24_9TREM</name>